<feature type="modified residue" description="4-aspartylphosphate" evidence="6">
    <location>
        <position position="54"/>
    </location>
</feature>
<dbReference type="RefSeq" id="WP_238721912.1">
    <property type="nucleotide sequence ID" value="NZ_JAHQCW010000019.1"/>
</dbReference>
<name>A0A949NEK8_9FIRM</name>
<dbReference type="InterPro" id="IPR020449">
    <property type="entry name" value="Tscrpt_reg_AraC-type_HTH"/>
</dbReference>
<dbReference type="PROSITE" id="PS01124">
    <property type="entry name" value="HTH_ARAC_FAMILY_2"/>
    <property type="match status" value="1"/>
</dbReference>
<dbReference type="Pfam" id="PF12833">
    <property type="entry name" value="HTH_18"/>
    <property type="match status" value="1"/>
</dbReference>
<evidence type="ECO:0000259" key="7">
    <source>
        <dbReference type="PROSITE" id="PS01124"/>
    </source>
</evidence>
<sequence>MKLLLVEDEIHVLKSLEQKILDLNQDYEIIGTASNGTKALELIRKQPPDIVLTDIRMPGMDGLSLIREMTDLCPDAIAVIISGYQEFEYAKQAMSMGVLDYLLKPIDIRELDECLAHCRERHKEQQAKKRTNMVSVMMNEEKMPVPLRADGTYVILYLIIGNPLQSADHIIHPSVPYLPSEAVEERIHRVFATAGECYCFDGIFTNEKAVLLHFSRFHPDSFRLRLQGLPQALAAELSFTVTVYADFRDQIDNLGNALKKCRAEAAQSVLLQKSTARFAQDGFLPSNSKSITNEVISRYHLLLDQKQFDILKNSVHQLFEQWQEITRPVWFMEQDLVYLLDSLKYAMSSGTVFEFNSQFYIEDIISTALDYENLEEHFYRLLLDLFETSAPVKETSADRLLQTVVEYFERNISSNISLQMLSERMNVSQVYLCRIFKKQTDLTPIDYFVRLKIEKAKDMIRNYPNMPLKEISETLGFSDSYYFSKVFKKIMGVTPSGYKKSLGPF</sequence>
<feature type="domain" description="Response regulatory" evidence="8">
    <location>
        <begin position="2"/>
        <end position="119"/>
    </location>
</feature>
<dbReference type="InterPro" id="IPR018062">
    <property type="entry name" value="HTH_AraC-typ_CS"/>
</dbReference>
<dbReference type="PRINTS" id="PR00032">
    <property type="entry name" value="HTHARAC"/>
</dbReference>
<dbReference type="SUPFAM" id="SSF46689">
    <property type="entry name" value="Homeodomain-like"/>
    <property type="match status" value="2"/>
</dbReference>
<dbReference type="GO" id="GO:0003700">
    <property type="term" value="F:DNA-binding transcription factor activity"/>
    <property type="evidence" value="ECO:0007669"/>
    <property type="project" value="InterPro"/>
</dbReference>
<evidence type="ECO:0000313" key="10">
    <source>
        <dbReference type="Proteomes" id="UP000712157"/>
    </source>
</evidence>
<evidence type="ECO:0000256" key="2">
    <source>
        <dbReference type="ARBA" id="ARBA00023015"/>
    </source>
</evidence>
<dbReference type="InterPro" id="IPR011006">
    <property type="entry name" value="CheY-like_superfamily"/>
</dbReference>
<reference evidence="9" key="1">
    <citation type="submission" date="2021-06" db="EMBL/GenBank/DDBJ databases">
        <title>Description of novel taxa of the family Lachnospiraceae.</title>
        <authorList>
            <person name="Chaplin A.V."/>
            <person name="Sokolova S.R."/>
            <person name="Pikina A.P."/>
            <person name="Korzhanova M."/>
            <person name="Belova V."/>
            <person name="Korostin D."/>
            <person name="Efimov B.A."/>
        </authorList>
    </citation>
    <scope>NUCLEOTIDE SEQUENCE</scope>
    <source>
        <strain evidence="9">ASD5720</strain>
    </source>
</reference>
<proteinExistence type="predicted"/>
<evidence type="ECO:0000256" key="1">
    <source>
        <dbReference type="ARBA" id="ARBA00018672"/>
    </source>
</evidence>
<feature type="domain" description="HTH araC/xylS-type" evidence="7">
    <location>
        <begin position="402"/>
        <end position="501"/>
    </location>
</feature>
<dbReference type="EMBL" id="JAHQCW010000019">
    <property type="protein sequence ID" value="MBU9737326.1"/>
    <property type="molecule type" value="Genomic_DNA"/>
</dbReference>
<dbReference type="Proteomes" id="UP000712157">
    <property type="component" value="Unassembled WGS sequence"/>
</dbReference>
<organism evidence="9 10">
    <name type="scientific">Diplocloster agilis</name>
    <dbReference type="NCBI Taxonomy" id="2850323"/>
    <lineage>
        <taxon>Bacteria</taxon>
        <taxon>Bacillati</taxon>
        <taxon>Bacillota</taxon>
        <taxon>Clostridia</taxon>
        <taxon>Lachnospirales</taxon>
        <taxon>Lachnospiraceae</taxon>
        <taxon>Diplocloster</taxon>
    </lineage>
</organism>
<dbReference type="Gene3D" id="3.40.50.2300">
    <property type="match status" value="1"/>
</dbReference>
<dbReference type="PROSITE" id="PS00041">
    <property type="entry name" value="HTH_ARAC_FAMILY_1"/>
    <property type="match status" value="1"/>
</dbReference>
<keyword evidence="6" id="KW-0597">Phosphoprotein</keyword>
<dbReference type="AlphaFoldDB" id="A0A949NEK8"/>
<keyword evidence="2" id="KW-0805">Transcription regulation</keyword>
<evidence type="ECO:0000256" key="3">
    <source>
        <dbReference type="ARBA" id="ARBA00023125"/>
    </source>
</evidence>
<evidence type="ECO:0000256" key="6">
    <source>
        <dbReference type="PROSITE-ProRule" id="PRU00169"/>
    </source>
</evidence>
<dbReference type="GO" id="GO:0043565">
    <property type="term" value="F:sequence-specific DNA binding"/>
    <property type="evidence" value="ECO:0007669"/>
    <property type="project" value="InterPro"/>
</dbReference>
<dbReference type="CDD" id="cd17536">
    <property type="entry name" value="REC_YesN-like"/>
    <property type="match status" value="1"/>
</dbReference>
<comment type="caution">
    <text evidence="9">The sequence shown here is derived from an EMBL/GenBank/DDBJ whole genome shotgun (WGS) entry which is preliminary data.</text>
</comment>
<keyword evidence="4" id="KW-0804">Transcription</keyword>
<gene>
    <name evidence="9" type="ORF">KTH89_12320</name>
</gene>
<evidence type="ECO:0000256" key="4">
    <source>
        <dbReference type="ARBA" id="ARBA00023163"/>
    </source>
</evidence>
<dbReference type="InterPro" id="IPR001789">
    <property type="entry name" value="Sig_transdc_resp-reg_receiver"/>
</dbReference>
<dbReference type="InterPro" id="IPR018060">
    <property type="entry name" value="HTH_AraC"/>
</dbReference>
<dbReference type="SUPFAM" id="SSF52172">
    <property type="entry name" value="CheY-like"/>
    <property type="match status" value="1"/>
</dbReference>
<dbReference type="SMART" id="SM00448">
    <property type="entry name" value="REC"/>
    <property type="match status" value="1"/>
</dbReference>
<dbReference type="GO" id="GO:0000160">
    <property type="term" value="P:phosphorelay signal transduction system"/>
    <property type="evidence" value="ECO:0007669"/>
    <property type="project" value="InterPro"/>
</dbReference>
<evidence type="ECO:0000256" key="5">
    <source>
        <dbReference type="ARBA" id="ARBA00024867"/>
    </source>
</evidence>
<dbReference type="InterPro" id="IPR009057">
    <property type="entry name" value="Homeodomain-like_sf"/>
</dbReference>
<evidence type="ECO:0000259" key="8">
    <source>
        <dbReference type="PROSITE" id="PS50110"/>
    </source>
</evidence>
<evidence type="ECO:0000313" key="9">
    <source>
        <dbReference type="EMBL" id="MBU9737326.1"/>
    </source>
</evidence>
<dbReference type="Pfam" id="PF00072">
    <property type="entry name" value="Response_reg"/>
    <property type="match status" value="1"/>
</dbReference>
<keyword evidence="10" id="KW-1185">Reference proteome</keyword>
<protein>
    <recommendedName>
        <fullName evidence="1">Stage 0 sporulation protein A homolog</fullName>
    </recommendedName>
</protein>
<accession>A0A949NEK8</accession>
<dbReference type="Gene3D" id="1.10.10.60">
    <property type="entry name" value="Homeodomain-like"/>
    <property type="match status" value="2"/>
</dbReference>
<dbReference type="PANTHER" id="PTHR43280:SF2">
    <property type="entry name" value="HTH-TYPE TRANSCRIPTIONAL REGULATOR EXSA"/>
    <property type="match status" value="1"/>
</dbReference>
<dbReference type="SMART" id="SM00342">
    <property type="entry name" value="HTH_ARAC"/>
    <property type="match status" value="1"/>
</dbReference>
<dbReference type="PANTHER" id="PTHR43280">
    <property type="entry name" value="ARAC-FAMILY TRANSCRIPTIONAL REGULATOR"/>
    <property type="match status" value="1"/>
</dbReference>
<keyword evidence="3" id="KW-0238">DNA-binding</keyword>
<comment type="function">
    <text evidence="5">May play the central regulatory role in sporulation. It may be an element of the effector pathway responsible for the activation of sporulation genes in response to nutritional stress. Spo0A may act in concert with spo0H (a sigma factor) to control the expression of some genes that are critical to the sporulation process.</text>
</comment>
<dbReference type="PROSITE" id="PS50110">
    <property type="entry name" value="RESPONSE_REGULATORY"/>
    <property type="match status" value="1"/>
</dbReference>